<dbReference type="AlphaFoldDB" id="A0A6S6LZM9"/>
<organism evidence="1 2">
    <name type="scientific">Citrifermentans bremense</name>
    <dbReference type="NCBI Taxonomy" id="60035"/>
    <lineage>
        <taxon>Bacteria</taxon>
        <taxon>Pseudomonadati</taxon>
        <taxon>Thermodesulfobacteriota</taxon>
        <taxon>Desulfuromonadia</taxon>
        <taxon>Geobacterales</taxon>
        <taxon>Geobacteraceae</taxon>
        <taxon>Citrifermentans</taxon>
    </lineage>
</organism>
<evidence type="ECO:0000313" key="1">
    <source>
        <dbReference type="EMBL" id="BCG46470.1"/>
    </source>
</evidence>
<dbReference type="Proteomes" id="UP000515472">
    <property type="component" value="Chromosome"/>
</dbReference>
<dbReference type="EMBL" id="AP023213">
    <property type="protein sequence ID" value="BCG46470.1"/>
    <property type="molecule type" value="Genomic_DNA"/>
</dbReference>
<gene>
    <name evidence="1" type="ORF">GEOBRER4_n1265</name>
</gene>
<reference evidence="1 2" key="1">
    <citation type="submission" date="2020-06" db="EMBL/GenBank/DDBJ databases">
        <title>Interaction of electrochemicaly active bacteria, Geobacter bremensis R4 on different carbon anode.</title>
        <authorList>
            <person name="Meng L."/>
            <person name="Yoshida N."/>
        </authorList>
    </citation>
    <scope>NUCLEOTIDE SEQUENCE [LARGE SCALE GENOMIC DNA]</scope>
    <source>
        <strain evidence="1 2">R4</strain>
    </source>
</reference>
<dbReference type="KEGG" id="gbn:GEOBRER4_12200"/>
<name>A0A6S6LZM9_9BACT</name>
<dbReference type="RefSeq" id="WP_185244670.1">
    <property type="nucleotide sequence ID" value="NZ_AP023213.1"/>
</dbReference>
<evidence type="ECO:0000313" key="2">
    <source>
        <dbReference type="Proteomes" id="UP000515472"/>
    </source>
</evidence>
<sequence length="193" mass="21913">MTQATSETHHEDAPGLISQKISRQLEKKMSNEEIRRAYLPSNVRILLVAESPPSSCKFFYTGSGMTRHTRRAFENAFGLKFDSTGHFLEYFKDCGCYLDDLTKTSVNKLPCIDREQLLHSSIPHLSERIKQMQPVVVVTVLKRIEAQVLEAIDKSGIHTETYTLPFPGNGHQNKYIESLAEILKQHLPIITAQ</sequence>
<protein>
    <submittedName>
        <fullName evidence="1">Uncharacterized protein</fullName>
    </submittedName>
</protein>
<keyword evidence="2" id="KW-1185">Reference proteome</keyword>
<proteinExistence type="predicted"/>
<accession>A0A6S6LZM9</accession>